<evidence type="ECO:0008006" key="3">
    <source>
        <dbReference type="Google" id="ProtNLM"/>
    </source>
</evidence>
<reference evidence="2" key="1">
    <citation type="journal article" date="2019" name="Int. J. Syst. Evol. Microbiol.">
        <title>The Global Catalogue of Microorganisms (GCM) 10K type strain sequencing project: providing services to taxonomists for standard genome sequencing and annotation.</title>
        <authorList>
            <consortium name="The Broad Institute Genomics Platform"/>
            <consortium name="The Broad Institute Genome Sequencing Center for Infectious Disease"/>
            <person name="Wu L."/>
            <person name="Ma J."/>
        </authorList>
    </citation>
    <scope>NUCLEOTIDE SEQUENCE [LARGE SCALE GENOMIC DNA]</scope>
    <source>
        <strain evidence="2">JCM 13008</strain>
    </source>
</reference>
<organism evidence="1 2">
    <name type="scientific">Nocardioides dubius</name>
    <dbReference type="NCBI Taxonomy" id="317019"/>
    <lineage>
        <taxon>Bacteria</taxon>
        <taxon>Bacillati</taxon>
        <taxon>Actinomycetota</taxon>
        <taxon>Actinomycetes</taxon>
        <taxon>Propionibacteriales</taxon>
        <taxon>Nocardioidaceae</taxon>
        <taxon>Nocardioides</taxon>
    </lineage>
</organism>
<evidence type="ECO:0000313" key="1">
    <source>
        <dbReference type="EMBL" id="GAA1104125.1"/>
    </source>
</evidence>
<dbReference type="Proteomes" id="UP001501581">
    <property type="component" value="Unassembled WGS sequence"/>
</dbReference>
<comment type="caution">
    <text evidence="1">The sequence shown here is derived from an EMBL/GenBank/DDBJ whole genome shotgun (WGS) entry which is preliminary data.</text>
</comment>
<sequence length="83" mass="9108">MRHLRTKGGEREIDFLVVRDDSRVLAVEVKLSATVGDADVRHLLWLRDQLGEDLLDAVVVTTGCDAYRRPDGIAVVPAALLGL</sequence>
<accession>A0ABP4ED85</accession>
<dbReference type="EMBL" id="BAAALG010000009">
    <property type="protein sequence ID" value="GAA1104125.1"/>
    <property type="molecule type" value="Genomic_DNA"/>
</dbReference>
<evidence type="ECO:0000313" key="2">
    <source>
        <dbReference type="Proteomes" id="UP001501581"/>
    </source>
</evidence>
<gene>
    <name evidence="1" type="ORF">GCM10009668_24070</name>
</gene>
<keyword evidence="2" id="KW-1185">Reference proteome</keyword>
<proteinExistence type="predicted"/>
<name>A0ABP4ED85_9ACTN</name>
<protein>
    <recommendedName>
        <fullName evidence="3">DUF4143 domain-containing protein</fullName>
    </recommendedName>
</protein>